<dbReference type="Gene3D" id="3.40.50.1820">
    <property type="entry name" value="alpha/beta hydrolase"/>
    <property type="match status" value="1"/>
</dbReference>
<gene>
    <name evidence="2" type="ORF">ACFSM5_09595</name>
</gene>
<evidence type="ECO:0000313" key="3">
    <source>
        <dbReference type="Proteomes" id="UP001597295"/>
    </source>
</evidence>
<protein>
    <submittedName>
        <fullName evidence="2">Esterase/lipase family protein</fullName>
    </submittedName>
</protein>
<dbReference type="RefSeq" id="WP_379876112.1">
    <property type="nucleotide sequence ID" value="NZ_JBHUIP010000009.1"/>
</dbReference>
<sequence>MSWGALLCIPGISGRKPWGDIWVREGWRVQRRAGTSLHRVLDPTGKRTAQGDQQACLAFAMAAAPALTHKRALILLHGIGRDYRIMGRLEHAAAAQGWAVVNISYPSLTRPFSEHVAQVHGVIDGLREAGIDDIHFIGHSMGGLIARAVMAERDLTCRAVLLGSPNQGAVMAEVLGRYRSFHTVFGPCGLTLSPAEKHSIPIPERAEIAVIAGGTGRGGYNPLLPGDNDSIVTVAETRLPGREADFALIPSLHISLPLRSDVIAASLGFLETGRLTQQAASPLS</sequence>
<proteinExistence type="predicted"/>
<organism evidence="2 3">
    <name type="scientific">Lacibacterium aquatile</name>
    <dbReference type="NCBI Taxonomy" id="1168082"/>
    <lineage>
        <taxon>Bacteria</taxon>
        <taxon>Pseudomonadati</taxon>
        <taxon>Pseudomonadota</taxon>
        <taxon>Alphaproteobacteria</taxon>
        <taxon>Rhodospirillales</taxon>
        <taxon>Rhodospirillaceae</taxon>
    </lineage>
</organism>
<dbReference type="EMBL" id="JBHUIP010000009">
    <property type="protein sequence ID" value="MFD2263139.1"/>
    <property type="molecule type" value="Genomic_DNA"/>
</dbReference>
<accession>A0ABW5DRX3</accession>
<evidence type="ECO:0000259" key="1">
    <source>
        <dbReference type="Pfam" id="PF12697"/>
    </source>
</evidence>
<keyword evidence="3" id="KW-1185">Reference proteome</keyword>
<dbReference type="Pfam" id="PF12697">
    <property type="entry name" value="Abhydrolase_6"/>
    <property type="match status" value="1"/>
</dbReference>
<dbReference type="Proteomes" id="UP001597295">
    <property type="component" value="Unassembled WGS sequence"/>
</dbReference>
<evidence type="ECO:0000313" key="2">
    <source>
        <dbReference type="EMBL" id="MFD2263139.1"/>
    </source>
</evidence>
<dbReference type="InterPro" id="IPR000073">
    <property type="entry name" value="AB_hydrolase_1"/>
</dbReference>
<name>A0ABW5DRX3_9PROT</name>
<dbReference type="PANTHER" id="PTHR37946:SF1">
    <property type="entry name" value="SLL1969 PROTEIN"/>
    <property type="match status" value="1"/>
</dbReference>
<feature type="domain" description="AB hydrolase-1" evidence="1">
    <location>
        <begin position="73"/>
        <end position="185"/>
    </location>
</feature>
<reference evidence="3" key="1">
    <citation type="journal article" date="2019" name="Int. J. Syst. Evol. Microbiol.">
        <title>The Global Catalogue of Microorganisms (GCM) 10K type strain sequencing project: providing services to taxonomists for standard genome sequencing and annotation.</title>
        <authorList>
            <consortium name="The Broad Institute Genomics Platform"/>
            <consortium name="The Broad Institute Genome Sequencing Center for Infectious Disease"/>
            <person name="Wu L."/>
            <person name="Ma J."/>
        </authorList>
    </citation>
    <scope>NUCLEOTIDE SEQUENCE [LARGE SCALE GENOMIC DNA]</scope>
    <source>
        <strain evidence="3">CGMCC 1.19062</strain>
    </source>
</reference>
<dbReference type="SUPFAM" id="SSF53474">
    <property type="entry name" value="alpha/beta-Hydrolases"/>
    <property type="match status" value="1"/>
</dbReference>
<dbReference type="InterPro" id="IPR029058">
    <property type="entry name" value="AB_hydrolase_fold"/>
</dbReference>
<comment type="caution">
    <text evidence="2">The sequence shown here is derived from an EMBL/GenBank/DDBJ whole genome shotgun (WGS) entry which is preliminary data.</text>
</comment>
<dbReference type="PANTHER" id="PTHR37946">
    <property type="entry name" value="SLL1969 PROTEIN"/>
    <property type="match status" value="1"/>
</dbReference>